<dbReference type="RefSeq" id="WP_071317669.1">
    <property type="nucleotide sequence ID" value="NZ_CP063356.2"/>
</dbReference>
<evidence type="ECO:0000259" key="3">
    <source>
        <dbReference type="Pfam" id="PF01557"/>
    </source>
</evidence>
<reference evidence="4" key="1">
    <citation type="submission" date="2016-10" db="EMBL/GenBank/DDBJ databases">
        <title>Draft genome sequences of four alkaliphilic bacteria belonging to the Anaerobacillus genus.</title>
        <authorList>
            <person name="Bassil N.M."/>
            <person name="Lloyd J.R."/>
        </authorList>
    </citation>
    <scope>NUCLEOTIDE SEQUENCE [LARGE SCALE GENOMIC DNA]</scope>
    <source>
        <strain evidence="4">NB2006</strain>
    </source>
</reference>
<evidence type="ECO:0000256" key="2">
    <source>
        <dbReference type="ARBA" id="ARBA00022723"/>
    </source>
</evidence>
<dbReference type="Gene3D" id="3.90.850.10">
    <property type="entry name" value="Fumarylacetoacetase-like, C-terminal domain"/>
    <property type="match status" value="1"/>
</dbReference>
<organism evidence="4">
    <name type="scientific">Anaerobacillus isosaccharinicus</name>
    <dbReference type="NCBI Taxonomy" id="1532552"/>
    <lineage>
        <taxon>Bacteria</taxon>
        <taxon>Bacillati</taxon>
        <taxon>Bacillota</taxon>
        <taxon>Bacilli</taxon>
        <taxon>Bacillales</taxon>
        <taxon>Bacillaceae</taxon>
        <taxon>Anaerobacillus</taxon>
    </lineage>
</organism>
<dbReference type="AlphaFoldDB" id="A0A1S2L6W2"/>
<keyword evidence="4" id="KW-0378">Hydrolase</keyword>
<dbReference type="InterPro" id="IPR011234">
    <property type="entry name" value="Fumarylacetoacetase-like_C"/>
</dbReference>
<sequence length="217" mass="24125">MLNNFQHIRNIFCVGRNYALHATELGNKIPTKPMIFSKPTHALFPSEGELVISAKKGNIHYEVELVVLIGETYEQGKPIEQIVKGIAMGIDLTAREIQSELKEKGHPWLLAKGFRGSAILSNFIPFSSLEDFNQLEFKLVRNGEMVQIGNPKNMIFPLQILIEYIGTNFGLGKGDIIYTGTPEGVGSIQNGDVLNMQLTNKNNGIDIEYGPLLVKIK</sequence>
<protein>
    <submittedName>
        <fullName evidence="4">Fumarylacetoacetate hydrolase</fullName>
    </submittedName>
</protein>
<dbReference type="EMBL" id="LQXD01000172">
    <property type="protein sequence ID" value="OIJ07497.1"/>
    <property type="molecule type" value="Genomic_DNA"/>
</dbReference>
<accession>A0A1S2L6W2</accession>
<evidence type="ECO:0000256" key="1">
    <source>
        <dbReference type="ARBA" id="ARBA00010211"/>
    </source>
</evidence>
<dbReference type="EMBL" id="LQXD01000128">
    <property type="protein sequence ID" value="OIJ12337.1"/>
    <property type="molecule type" value="Genomic_DNA"/>
</dbReference>
<comment type="similarity">
    <text evidence="1">Belongs to the FAH family.</text>
</comment>
<dbReference type="Pfam" id="PF01557">
    <property type="entry name" value="FAA_hydrolase"/>
    <property type="match status" value="1"/>
</dbReference>
<evidence type="ECO:0000313" key="4">
    <source>
        <dbReference type="EMBL" id="OIJ07497.1"/>
    </source>
</evidence>
<keyword evidence="2" id="KW-0479">Metal-binding</keyword>
<dbReference type="InterPro" id="IPR036663">
    <property type="entry name" value="Fumarylacetoacetase_C_sf"/>
</dbReference>
<dbReference type="PANTHER" id="PTHR11820">
    <property type="entry name" value="ACYLPYRUVASE"/>
    <property type="match status" value="1"/>
</dbReference>
<name>A0A1S2L6W2_9BACI</name>
<evidence type="ECO:0000313" key="5">
    <source>
        <dbReference type="EMBL" id="OIJ12337.1"/>
    </source>
</evidence>
<feature type="domain" description="Fumarylacetoacetase-like C-terminal" evidence="3">
    <location>
        <begin position="11"/>
        <end position="199"/>
    </location>
</feature>
<proteinExistence type="inferred from homology"/>
<gene>
    <name evidence="5" type="ORF">AWH56_14020</name>
    <name evidence="4" type="ORF">AWH56_20470</name>
</gene>
<dbReference type="GO" id="GO:0018773">
    <property type="term" value="F:acetylpyruvate hydrolase activity"/>
    <property type="evidence" value="ECO:0007669"/>
    <property type="project" value="TreeGrafter"/>
</dbReference>
<dbReference type="GO" id="GO:0046872">
    <property type="term" value="F:metal ion binding"/>
    <property type="evidence" value="ECO:0007669"/>
    <property type="project" value="UniProtKB-KW"/>
</dbReference>
<comment type="caution">
    <text evidence="4">The sequence shown here is derived from an EMBL/GenBank/DDBJ whole genome shotgun (WGS) entry which is preliminary data.</text>
</comment>
<dbReference type="PANTHER" id="PTHR11820:SF7">
    <property type="entry name" value="ACYLPYRUVASE FAHD1, MITOCHONDRIAL"/>
    <property type="match status" value="1"/>
</dbReference>
<dbReference type="SUPFAM" id="SSF56529">
    <property type="entry name" value="FAH"/>
    <property type="match status" value="1"/>
</dbReference>